<sequence length="80" mass="9081">MNTNSEMSTGLEKPCLYIVNVCFDRPFLVIRLGHMTTPSIKPKPDESVLLCLHPSATSVYIKRDLISIYSFLMKDQSFTP</sequence>
<keyword evidence="2" id="KW-1185">Reference proteome</keyword>
<dbReference type="EMBL" id="PDCK01000045">
    <property type="protein sequence ID" value="PRQ21160.1"/>
    <property type="molecule type" value="Genomic_DNA"/>
</dbReference>
<name>A0A2P6PGU6_ROSCH</name>
<gene>
    <name evidence="1" type="ORF">RchiOBHm_Chr7g0236131</name>
</gene>
<proteinExistence type="predicted"/>
<comment type="caution">
    <text evidence="1">The sequence shown here is derived from an EMBL/GenBank/DDBJ whole genome shotgun (WGS) entry which is preliminary data.</text>
</comment>
<protein>
    <submittedName>
        <fullName evidence="1">Uncharacterized protein</fullName>
    </submittedName>
</protein>
<dbReference type="Proteomes" id="UP000238479">
    <property type="component" value="Chromosome 7"/>
</dbReference>
<evidence type="ECO:0000313" key="1">
    <source>
        <dbReference type="EMBL" id="PRQ21160.1"/>
    </source>
</evidence>
<evidence type="ECO:0000313" key="2">
    <source>
        <dbReference type="Proteomes" id="UP000238479"/>
    </source>
</evidence>
<organism evidence="1 2">
    <name type="scientific">Rosa chinensis</name>
    <name type="common">China rose</name>
    <dbReference type="NCBI Taxonomy" id="74649"/>
    <lineage>
        <taxon>Eukaryota</taxon>
        <taxon>Viridiplantae</taxon>
        <taxon>Streptophyta</taxon>
        <taxon>Embryophyta</taxon>
        <taxon>Tracheophyta</taxon>
        <taxon>Spermatophyta</taxon>
        <taxon>Magnoliopsida</taxon>
        <taxon>eudicotyledons</taxon>
        <taxon>Gunneridae</taxon>
        <taxon>Pentapetalae</taxon>
        <taxon>rosids</taxon>
        <taxon>fabids</taxon>
        <taxon>Rosales</taxon>
        <taxon>Rosaceae</taxon>
        <taxon>Rosoideae</taxon>
        <taxon>Rosoideae incertae sedis</taxon>
        <taxon>Rosa</taxon>
    </lineage>
</organism>
<dbReference type="Gramene" id="PRQ21160">
    <property type="protein sequence ID" value="PRQ21160"/>
    <property type="gene ID" value="RchiOBHm_Chr7g0236131"/>
</dbReference>
<reference evidence="1 2" key="1">
    <citation type="journal article" date="2018" name="Nat. Genet.">
        <title>The Rosa genome provides new insights in the design of modern roses.</title>
        <authorList>
            <person name="Bendahmane M."/>
        </authorList>
    </citation>
    <scope>NUCLEOTIDE SEQUENCE [LARGE SCALE GENOMIC DNA]</scope>
    <source>
        <strain evidence="2">cv. Old Blush</strain>
    </source>
</reference>
<dbReference type="AlphaFoldDB" id="A0A2P6PGU6"/>
<accession>A0A2P6PGU6</accession>